<dbReference type="SUPFAM" id="SSF53098">
    <property type="entry name" value="Ribonuclease H-like"/>
    <property type="match status" value="1"/>
</dbReference>
<dbReference type="AlphaFoldDB" id="A0A167YWT8"/>
<dbReference type="Gene3D" id="3.30.420.10">
    <property type="entry name" value="Ribonuclease H-like superfamily/Ribonuclease H"/>
    <property type="match status" value="1"/>
</dbReference>
<dbReference type="GeneID" id="301125938"/>
<keyword evidence="4" id="KW-1185">Reference proteome</keyword>
<evidence type="ECO:0000313" key="2">
    <source>
        <dbReference type="EMBL" id="ASS90977.1"/>
    </source>
</evidence>
<evidence type="ECO:0000313" key="4">
    <source>
        <dbReference type="Proteomes" id="UP000076476"/>
    </source>
</evidence>
<dbReference type="Pfam" id="PF13456">
    <property type="entry name" value="RVT_3"/>
    <property type="match status" value="1"/>
</dbReference>
<proteinExistence type="predicted"/>
<dbReference type="Proteomes" id="UP000076476">
    <property type="component" value="Unassembled WGS sequence"/>
</dbReference>
<dbReference type="STRING" id="33936.AZI98_18215"/>
<dbReference type="CDD" id="cd09279">
    <property type="entry name" value="RNase_HI_like"/>
    <property type="match status" value="1"/>
</dbReference>
<dbReference type="EMBL" id="LWBR01000079">
    <property type="protein sequence ID" value="KZN94639.1"/>
    <property type="molecule type" value="Genomic_DNA"/>
</dbReference>
<sequence>MVEVYIDGAAKGNPGLSGAGIYIKGTNIQEKYFFPLGVMDNHEAEFAALVKGLMICLEKGYKIVSFRTDSQAVEQAVLKRYAKNQRYNSHLQEALKLIDQLDLFFIKWIPEKQNKTADELAKKALQLQKGIDHEGTTSG</sequence>
<dbReference type="GO" id="GO:0003676">
    <property type="term" value="F:nucleic acid binding"/>
    <property type="evidence" value="ECO:0007669"/>
    <property type="project" value="InterPro"/>
</dbReference>
<evidence type="ECO:0000259" key="1">
    <source>
        <dbReference type="PROSITE" id="PS50879"/>
    </source>
</evidence>
<reference evidence="2 5" key="2">
    <citation type="submission" date="2016-10" db="EMBL/GenBank/DDBJ databases">
        <title>The whole genome sequencing and assembly of Aeribacillus pallidus KCTC3564 strain.</title>
        <authorList>
            <person name="Lee Y.-J."/>
            <person name="Park M.-K."/>
            <person name="Yi H."/>
            <person name="Bahn Y.-S."/>
            <person name="Kim J.F."/>
            <person name="Lee D.-W."/>
        </authorList>
    </citation>
    <scope>NUCLEOTIDE SEQUENCE [LARGE SCALE GENOMIC DNA]</scope>
    <source>
        <strain evidence="2 5">KCTC3564</strain>
    </source>
</reference>
<evidence type="ECO:0000313" key="5">
    <source>
        <dbReference type="Proteomes" id="UP000214606"/>
    </source>
</evidence>
<dbReference type="KEGG" id="apak:AP3564_12775"/>
<accession>A0A163Z1Z8</accession>
<name>A0A167YWT8_9BACI</name>
<dbReference type="InterPro" id="IPR053151">
    <property type="entry name" value="RNase_H-like"/>
</dbReference>
<dbReference type="InterPro" id="IPR002156">
    <property type="entry name" value="RNaseH_domain"/>
</dbReference>
<organism evidence="3 4">
    <name type="scientific">Aeribacillus pallidus</name>
    <dbReference type="NCBI Taxonomy" id="33936"/>
    <lineage>
        <taxon>Bacteria</taxon>
        <taxon>Bacillati</taxon>
        <taxon>Bacillota</taxon>
        <taxon>Bacilli</taxon>
        <taxon>Bacillales</taxon>
        <taxon>Bacillaceae</taxon>
        <taxon>Aeribacillus</taxon>
    </lineage>
</organism>
<dbReference type="Proteomes" id="UP000214606">
    <property type="component" value="Chromosome"/>
</dbReference>
<dbReference type="PANTHER" id="PTHR47723:SF19">
    <property type="entry name" value="POLYNUCLEOTIDYL TRANSFERASE, RIBONUCLEASE H-LIKE SUPERFAMILY PROTEIN"/>
    <property type="match status" value="1"/>
</dbReference>
<dbReference type="PROSITE" id="PS50879">
    <property type="entry name" value="RNASE_H_1"/>
    <property type="match status" value="1"/>
</dbReference>
<gene>
    <name evidence="3" type="primary">rnhA</name>
    <name evidence="2" type="ORF">AP3564_12775</name>
    <name evidence="3" type="ORF">AZI98_18215</name>
</gene>
<dbReference type="RefSeq" id="WP_063389665.1">
    <property type="nucleotide sequence ID" value="NZ_CP017703.1"/>
</dbReference>
<dbReference type="EMBL" id="CP017703">
    <property type="protein sequence ID" value="ASS90977.1"/>
    <property type="molecule type" value="Genomic_DNA"/>
</dbReference>
<evidence type="ECO:0000313" key="3">
    <source>
        <dbReference type="EMBL" id="KZN94639.1"/>
    </source>
</evidence>
<accession>A0A167YWT8</accession>
<feature type="domain" description="RNase H type-1" evidence="1">
    <location>
        <begin position="1"/>
        <end position="126"/>
    </location>
</feature>
<dbReference type="GO" id="GO:0004523">
    <property type="term" value="F:RNA-DNA hybrid ribonuclease activity"/>
    <property type="evidence" value="ECO:0007669"/>
    <property type="project" value="InterPro"/>
</dbReference>
<dbReference type="InterPro" id="IPR036397">
    <property type="entry name" value="RNaseH_sf"/>
</dbReference>
<dbReference type="OrthoDB" id="7845843at2"/>
<reference evidence="3 4" key="1">
    <citation type="submission" date="2016-04" db="EMBL/GenBank/DDBJ databases">
        <title>Draft genome sequence of Aeribacillus pallidus 8m3 from petroleum reservoir.</title>
        <authorList>
            <person name="Poltaraus A.B."/>
            <person name="Nazina T.N."/>
            <person name="Tourova T.P."/>
            <person name="Malakho S.M."/>
            <person name="Korshunova A.V."/>
            <person name="Sokolova D.S."/>
        </authorList>
    </citation>
    <scope>NUCLEOTIDE SEQUENCE [LARGE SCALE GENOMIC DNA]</scope>
    <source>
        <strain evidence="3 4">8m3</strain>
    </source>
</reference>
<protein>
    <submittedName>
        <fullName evidence="2 3">Ribonuclease H</fullName>
    </submittedName>
</protein>
<dbReference type="InterPro" id="IPR012337">
    <property type="entry name" value="RNaseH-like_sf"/>
</dbReference>
<dbReference type="PANTHER" id="PTHR47723">
    <property type="entry name" value="OS05G0353850 PROTEIN"/>
    <property type="match status" value="1"/>
</dbReference>